<comment type="caution">
    <text evidence="1">The sequence shown here is derived from an EMBL/GenBank/DDBJ whole genome shotgun (WGS) entry which is preliminary data.</text>
</comment>
<protein>
    <submittedName>
        <fullName evidence="1">Uncharacterized protein</fullName>
    </submittedName>
</protein>
<dbReference type="Proteomes" id="UP001157502">
    <property type="component" value="Chromosome 35"/>
</dbReference>
<reference evidence="1" key="1">
    <citation type="submission" date="2021-05" db="EMBL/GenBank/DDBJ databases">
        <authorList>
            <person name="Pan Q."/>
            <person name="Jouanno E."/>
            <person name="Zahm M."/>
            <person name="Klopp C."/>
            <person name="Cabau C."/>
            <person name="Louis A."/>
            <person name="Berthelot C."/>
            <person name="Parey E."/>
            <person name="Roest Crollius H."/>
            <person name="Montfort J."/>
            <person name="Robinson-Rechavi M."/>
            <person name="Bouchez O."/>
            <person name="Lampietro C."/>
            <person name="Lopez Roques C."/>
            <person name="Donnadieu C."/>
            <person name="Postlethwait J."/>
            <person name="Bobe J."/>
            <person name="Dillon D."/>
            <person name="Chandos A."/>
            <person name="von Hippel F."/>
            <person name="Guiguen Y."/>
        </authorList>
    </citation>
    <scope>NUCLEOTIDE SEQUENCE</scope>
    <source>
        <strain evidence="1">YG-Jan2019</strain>
    </source>
</reference>
<evidence type="ECO:0000313" key="1">
    <source>
        <dbReference type="EMBL" id="KAJ7986114.1"/>
    </source>
</evidence>
<accession>A0ACC2F437</accession>
<keyword evidence="2" id="KW-1185">Reference proteome</keyword>
<name>A0ACC2F437_DALPE</name>
<sequence>MSCWAAGLGVCHQRAVPVLSGQCRWGAMWPSDGSGVLVWRCKSQHYPGGFSLPQPVVSVPQHIHVTIRRAIKLKHNPTLLPHPYTTTLVRHSTAGVDLMIYNCSQCPKTDSITEASSARDNLIRSNLTLYHFNPPCLCWRPFLPSRGGMTSTDTDFLREELATRVGRTALISQIFHGGSGERFRVAELVKASLAEHRERHLRDEAMVIVCRRNNRLQMTGQTVGGGVYKSA</sequence>
<gene>
    <name evidence="1" type="ORF">DPEC_G00347440</name>
</gene>
<dbReference type="EMBL" id="CM055762">
    <property type="protein sequence ID" value="KAJ7986114.1"/>
    <property type="molecule type" value="Genomic_DNA"/>
</dbReference>
<evidence type="ECO:0000313" key="2">
    <source>
        <dbReference type="Proteomes" id="UP001157502"/>
    </source>
</evidence>
<proteinExistence type="predicted"/>
<organism evidence="1 2">
    <name type="scientific">Dallia pectoralis</name>
    <name type="common">Alaska blackfish</name>
    <dbReference type="NCBI Taxonomy" id="75939"/>
    <lineage>
        <taxon>Eukaryota</taxon>
        <taxon>Metazoa</taxon>
        <taxon>Chordata</taxon>
        <taxon>Craniata</taxon>
        <taxon>Vertebrata</taxon>
        <taxon>Euteleostomi</taxon>
        <taxon>Actinopterygii</taxon>
        <taxon>Neopterygii</taxon>
        <taxon>Teleostei</taxon>
        <taxon>Protacanthopterygii</taxon>
        <taxon>Esociformes</taxon>
        <taxon>Umbridae</taxon>
        <taxon>Dallia</taxon>
    </lineage>
</organism>